<feature type="domain" description="Gram-positive cocci surface proteins LPxTG" evidence="14">
    <location>
        <begin position="3105"/>
        <end position="3135"/>
    </location>
</feature>
<feature type="compositionally biased region" description="Basic and acidic residues" evidence="11">
    <location>
        <begin position="2949"/>
        <end position="2958"/>
    </location>
</feature>
<dbReference type="InterPro" id="IPR015882">
    <property type="entry name" value="HEX_bac_N"/>
</dbReference>
<dbReference type="Gene3D" id="1.20.58.460">
    <property type="entry name" value="Hyaluronidase post-catalytic domain-like"/>
    <property type="match status" value="1"/>
</dbReference>
<evidence type="ECO:0000256" key="10">
    <source>
        <dbReference type="SAM" id="Coils"/>
    </source>
</evidence>
<feature type="compositionally biased region" description="Polar residues" evidence="11">
    <location>
        <begin position="156"/>
        <end position="166"/>
    </location>
</feature>
<keyword evidence="12" id="KW-1133">Transmembrane helix</keyword>
<dbReference type="InterPro" id="IPR008979">
    <property type="entry name" value="Galactose-bd-like_sf"/>
</dbReference>
<evidence type="ECO:0000256" key="4">
    <source>
        <dbReference type="ARBA" id="ARBA00022729"/>
    </source>
</evidence>
<dbReference type="EC" id="3.2.1.35" evidence="17"/>
<feature type="compositionally biased region" description="Basic and acidic residues" evidence="11">
    <location>
        <begin position="168"/>
        <end position="180"/>
    </location>
</feature>
<feature type="active site" description="Proton donor" evidence="8">
    <location>
        <position position="699"/>
    </location>
</feature>
<keyword evidence="5 9" id="KW-0378">Hydrolase</keyword>
<dbReference type="InterPro" id="IPR011098">
    <property type="entry name" value="G5_dom"/>
</dbReference>
<dbReference type="Pfam" id="PF04650">
    <property type="entry name" value="YSIRK_signal"/>
    <property type="match status" value="1"/>
</dbReference>
<keyword evidence="12" id="KW-0812">Transmembrane</keyword>
<dbReference type="CDD" id="cd06564">
    <property type="entry name" value="GH20_DspB_LnbB-like"/>
    <property type="match status" value="1"/>
</dbReference>
<dbReference type="SUPFAM" id="SSF49785">
    <property type="entry name" value="Galactose-binding domain-like"/>
    <property type="match status" value="5"/>
</dbReference>
<feature type="compositionally biased region" description="Low complexity" evidence="11">
    <location>
        <begin position="117"/>
        <end position="135"/>
    </location>
</feature>
<protein>
    <submittedName>
        <fullName evidence="17">Hyaluronoglucosaminidase</fullName>
        <ecNumber evidence="17">3.2.1.35</ecNumber>
    </submittedName>
</protein>
<feature type="region of interest" description="Disordered" evidence="11">
    <location>
        <begin position="1198"/>
        <end position="1225"/>
    </location>
</feature>
<keyword evidence="6" id="KW-0572">Peptidoglycan-anchor</keyword>
<dbReference type="RefSeq" id="WP_125447718.1">
    <property type="nucleotide sequence ID" value="NZ_RJPT01000016.1"/>
</dbReference>
<name>A0A428GKM8_STRCR</name>
<evidence type="ECO:0000313" key="17">
    <source>
        <dbReference type="EMBL" id="RSJ79442.1"/>
    </source>
</evidence>
<sequence length="3135" mass="348271">MEKKCKFSIRKYAIGACSVMIGVLLFGMPLASADVVQPSSSATVTSESSGGRGNDSGTVERVEGLTSLPAELADKLAKADSGDNGGSSSDNSGNTSEATSEVATPKPAQPSANTEVTNPQPTQPTLTTPSAPTTPVKEVVNIPDVNHLLNAQVRASNHEQNTSNTGDKAVDGDDNSRWATDKDVVNPQLTMTLDKVTSIKRIEIDWDRRQRAGQPNDPNVQGWKLYYATAEAINEEEATRKWKLAYEKDGQPILDERVNLDTPIEAKYLKLEITKYTEGSMHWRNVGIQEIRAYSNIPEPDKVTNLNQVESLTLAQDGHSLVLPELPGKVSLVGSNKTGVIDLNNKIHQPLTEQTVKVSLQQVHEGQTITKEFEVRVPGRYADEGVGDKPTVAPTVQQWHGEEGRSSILEDTVLSVGDSGFDKAANFYANDLVSRGLELAKGDSTSAHRIEFKKVTDKGYGEEGYGITIRDNVFTIEAQTNKGAFYATRTLLQMGQENIQNGEIRDFPSFSHRGFMLDTGRKFIPYDTLVDIMLNMAYYKMNDLQLHLNDNYIFLKEHLAGKHLTKEQELEYVLNHADTGFRLQTDIVGDNGVSLTSKQHYTKDEMQRLIALADELGINLVPEIDTPGHALSFVKVRPDLMYKGQLSPNKHNVERVAMLDLDKNYDETLRFVKSVYDKLLDGKDAPLRGVKTIHIGTDEYYGNNENYRRYVNDLVTYIKGKGYTPRIWGSLSRKSGQTPVDLKGVEVDIWSLGWQHPQAALKAGAKIINITDVPTYSVPNGNNQQGAYGDYSSYEYQYNRWTPNDFTTAGNGPQLAASNPHILGGGHAVWNDNIDLHETGMTSYDIFKRFFEATRVTAEKTWGSNRAANNFAGRTLPHADYVYAPGSNPEYKIDDTETYEINPKTIKRYDAENITQNAKGLVFNKESKIENAIGNVGPSHVLKVDVTVTGDGVQELASSEGNKLYLSDESGKVAYKFEQHHIQFDKTLEKGKRYELVFVTKPQSTELYVNGEKINRVANPAHPRLAHTSLVLPLEKIGGFEGTLHNLSLSDKPFVNPRLIAQDQIARVEASSEQLPGNATEGAVSKAFDGNPATFWHSHWTKKDPSYTVTMTLKQATAVNALTYLPRPGGGNGLVTKYEVYAKKADQLVKVAEGTWDNNAAEKIANFEAVETDTIQLKILQGVEGYASAAEINLLKPIATSDEPATPPAPKPDPKPETPAPKDDGTVELEDTFIAKKPADPSVVEAALRSQEYLKKQYKIFPTPHKATYGDGLVRLDKKVHLVIGEQVDIYTRNRLKSILQNSNISYTTGKTAEADATNIYLGVHQTGSKAEEAQRTESVNQGLFDKIDAYSLVVKGQQISIVGKDTDAVFYGLTTLKHMLNDSPAPVLREVNVEDYADMKNRGFIEGYYGNPWSNKDRAALMRYGGDLKLTQYIFAPKDDPYHNSKWRELYPKEKLEEIRQLAKVGNETKTRYVWTIHPFMNSRIRFQNETVYQEDLNAIKAKFTQLLDVGVREFGILADDAAQPYGGYESYNRLMKDMTDWLTEKQATYPGLKKEMIFVPSQYWGNGREDELRSLNRNLPKSSIMTLTGGKIWGEVSENFLTQLKQNIEASGQPYRPVQLWINWPCTDNSKQHLILGGGEKFLHPGVDPSLIGGVMLNPMQQSEPSKIALFSAAEYSWNIWKNEAEAKAVNDIAFNFAETGRFTETKESAAFRELGKHMINQHMDNRVVKLEESVELAPKLTNFMNKLKAGQDVSAERKELKAEFAKLKAAAETYKASGNEQMREQIKYWLDNTIDQMNALDALLTATEFIGSKNADGLWNNYYKGLKDYEQSKKHSFWYVDHYENAELGVQHIRPFILNLKEYLAKEIEKELNPDKVVTTFITNRTGGEGDLAQVLDGDLSTQIIFKNPTRISAGDYVGLQFNKPVSIKKLSFAMGAVSNPKDTFNKAKIEYLNEAGEWTALPQGNYVGNESEITLDNLDIKAKGIRMVATEDRDNTWLAVREIAVNRPLENAKKKAGSITISPNLVYKLNTTSAKMTDNSDSTEAMLASSSTANGERDTTPVDAWVQLDLGSQQTVKKIRLVQGVTDKLAAGVIEVSIDGQNWTTVANLTGEQSKEVETNQNIRYVRVRNTQKTNFWWRIGNLSVESETGTDQYTDTNVDQLKATQVHEKLGRYEMHIPAGTTLDAGQYLGMKLDRLHEIEDLKLGENANQALQLRYSPNGVEWYSASELQDHQLVRYVRLENKTGQRQAIGTTSLLLITKEIQPTSIESTSMGIDPNYGSGDVRKAKNLDQLFDGDLNNYVEFSDYPQTDGHMTLNLGATRQIKKIRAYIKDGTQNYLRDGKIQVSADGKTWKDVVSVGDGQENPARDDSLTDGWTHDSQRPGNRYIEGELPEAIAAKYLRVLYTAPYRHRFVGFTELVINDGEYTKSVNNPTVEGTGTETKSSEKNNIADGNILSSYKATQDSGELIYHLSEKTESNHVRLISDIPAGSSAHVWARTISKDGQTAWQDLGAVTTSFQTFQLANSAHLLDVKLKWEGGRPEFYEVSTYHTEIAETPNPDTPKPPVHKTTPDEGVSAPVVEQPRLDVVTEEVSFKTIERENPQLPKGTRKVVQEGKVGEKTTLVEVTIENGKESGRVTRDSFVSKATVDKIVEIGKPVEQITPAEGVKNLVVEQPRLDIVTEVLPFNTVEHESAQLPKGTRKVVQEGKVGEKTTFVEVAIENGQETGRVTRDNFVSKSPVDQIVEVGKPVEQITPAEGVKNLVVEQPRLDIVTEVLPFNTVERENAQLPKGIRKVVQEGKVGEKTTLVEVTIENGKESGRVTRDSFVSKDAVDKIVEVGKPVEQVTPAEGVKNLVVDQPRLDIVTEVLPFNTVKRENPQLPKGTRKVVQEGKVGEKTTLVEVAIENGQETGRVTRDSFVSKDPVDQIVEVGSKEEKPNKPTTPEKPVEPSKPSKPENNLRILTDEATKVQVIGMKSTLDQVVALKVKKVAAQSLEGKLYDAYDIRLEDQFGQSVQPKGKVFISLPVASNKDVENVFFMTAADQLDAVSFQQKGHYVEYMTDQLGVYAVVYKSTATPQMQEQVQGAKADGSTKGRATKSATLPSTGTATDSAFLLGLLLALTGLFLMKKREE</sequence>
<dbReference type="NCBIfam" id="TIGR01167">
    <property type="entry name" value="LPXTG_anchor"/>
    <property type="match status" value="1"/>
</dbReference>
<dbReference type="NCBIfam" id="TIGR01168">
    <property type="entry name" value="YSIRK_signal"/>
    <property type="match status" value="1"/>
</dbReference>
<feature type="domain" description="G5" evidence="15">
    <location>
        <begin position="2858"/>
        <end position="2938"/>
    </location>
</feature>
<dbReference type="GO" id="GO:0004415">
    <property type="term" value="F:hyalurononglucosaminidase activity"/>
    <property type="evidence" value="ECO:0007669"/>
    <property type="project" value="UniProtKB-EC"/>
</dbReference>
<feature type="region of interest" description="Disordered" evidence="11">
    <location>
        <begin position="2558"/>
        <end position="2580"/>
    </location>
</feature>
<dbReference type="Pfam" id="PF00728">
    <property type="entry name" value="Glyco_hydro_20"/>
    <property type="match status" value="1"/>
</dbReference>
<keyword evidence="7 9" id="KW-0326">Glycosidase</keyword>
<feature type="domain" description="G5" evidence="15">
    <location>
        <begin position="2766"/>
        <end position="2846"/>
    </location>
</feature>
<evidence type="ECO:0000259" key="14">
    <source>
        <dbReference type="PROSITE" id="PS50847"/>
    </source>
</evidence>
<dbReference type="GO" id="GO:0005975">
    <property type="term" value="P:carbohydrate metabolic process"/>
    <property type="evidence" value="ECO:0007669"/>
    <property type="project" value="InterPro"/>
</dbReference>
<feature type="domain" description="F5/8 type C" evidence="13">
    <location>
        <begin position="133"/>
        <end position="296"/>
    </location>
</feature>
<evidence type="ECO:0000256" key="6">
    <source>
        <dbReference type="ARBA" id="ARBA00023088"/>
    </source>
</evidence>
<evidence type="ECO:0000256" key="3">
    <source>
        <dbReference type="ARBA" id="ARBA00022525"/>
    </source>
</evidence>
<dbReference type="SMART" id="SM01208">
    <property type="entry name" value="G5"/>
    <property type="match status" value="4"/>
</dbReference>
<organism evidence="17 18">
    <name type="scientific">Streptococcus cristatus</name>
    <dbReference type="NCBI Taxonomy" id="45634"/>
    <lineage>
        <taxon>Bacteria</taxon>
        <taxon>Bacillati</taxon>
        <taxon>Bacillota</taxon>
        <taxon>Bacilli</taxon>
        <taxon>Lactobacillales</taxon>
        <taxon>Streptococcaceae</taxon>
        <taxon>Streptococcus</taxon>
    </lineage>
</organism>
<feature type="domain" description="G5" evidence="15">
    <location>
        <begin position="2582"/>
        <end position="2662"/>
    </location>
</feature>
<feature type="transmembrane region" description="Helical" evidence="12">
    <location>
        <begin position="3114"/>
        <end position="3130"/>
    </location>
</feature>
<feature type="domain" description="GH84" evidence="16">
    <location>
        <begin position="1401"/>
        <end position="1683"/>
    </location>
</feature>
<feature type="region of interest" description="Disordered" evidence="11">
    <location>
        <begin position="2363"/>
        <end position="2386"/>
    </location>
</feature>
<feature type="region of interest" description="Disordered" evidence="11">
    <location>
        <begin position="77"/>
        <end position="136"/>
    </location>
</feature>
<keyword evidence="2" id="KW-0134">Cell wall</keyword>
<keyword evidence="10" id="KW-0175">Coiled coil</keyword>
<dbReference type="PANTHER" id="PTHR43678">
    <property type="entry name" value="PUTATIVE (AFU_ORTHOLOGUE AFUA_2G00640)-RELATED"/>
    <property type="match status" value="1"/>
</dbReference>
<dbReference type="Pfam" id="PF02838">
    <property type="entry name" value="Glyco_hydro_20b"/>
    <property type="match status" value="2"/>
</dbReference>
<dbReference type="PROSITE" id="PS50847">
    <property type="entry name" value="GRAM_POS_ANCHORING"/>
    <property type="match status" value="1"/>
</dbReference>
<feature type="compositionally biased region" description="Basic and acidic residues" evidence="11">
    <location>
        <begin position="1212"/>
        <end position="1225"/>
    </location>
</feature>
<feature type="region of interest" description="Disordered" evidence="11">
    <location>
        <begin position="41"/>
        <end position="60"/>
    </location>
</feature>
<evidence type="ECO:0000256" key="2">
    <source>
        <dbReference type="ARBA" id="ARBA00022512"/>
    </source>
</evidence>
<dbReference type="InterPro" id="IPR011496">
    <property type="entry name" value="O-GlcNAcase_cat"/>
</dbReference>
<evidence type="ECO:0000259" key="16">
    <source>
        <dbReference type="PROSITE" id="PS52009"/>
    </source>
</evidence>
<evidence type="ECO:0000259" key="15">
    <source>
        <dbReference type="PROSITE" id="PS51109"/>
    </source>
</evidence>
<dbReference type="InterPro" id="IPR025705">
    <property type="entry name" value="Beta_hexosaminidase_sua/sub"/>
</dbReference>
<dbReference type="Gene3D" id="3.30.379.10">
    <property type="entry name" value="Chitobiase/beta-hexosaminidase domain 2-like"/>
    <property type="match status" value="2"/>
</dbReference>
<dbReference type="PROSITE" id="PS52009">
    <property type="entry name" value="GH84"/>
    <property type="match status" value="1"/>
</dbReference>
<feature type="region of interest" description="Disordered" evidence="11">
    <location>
        <begin position="2929"/>
        <end position="2963"/>
    </location>
</feature>
<evidence type="ECO:0000313" key="18">
    <source>
        <dbReference type="Proteomes" id="UP000272635"/>
    </source>
</evidence>
<dbReference type="GO" id="GO:0004563">
    <property type="term" value="F:beta-N-acetylhexosaminidase activity"/>
    <property type="evidence" value="ECO:0007669"/>
    <property type="project" value="InterPro"/>
</dbReference>
<gene>
    <name evidence="17" type="primary">nagH</name>
    <name evidence="17" type="ORF">D8791_09420</name>
</gene>
<feature type="region of interest" description="Disordered" evidence="11">
    <location>
        <begin position="156"/>
        <end position="180"/>
    </location>
</feature>
<dbReference type="EMBL" id="RJPT01000016">
    <property type="protein sequence ID" value="RSJ79442.1"/>
    <property type="molecule type" value="Genomic_DNA"/>
</dbReference>
<dbReference type="PROSITE" id="PS51109">
    <property type="entry name" value="G5"/>
    <property type="match status" value="4"/>
</dbReference>
<dbReference type="InterPro" id="IPR017853">
    <property type="entry name" value="GH"/>
</dbReference>
<proteinExistence type="inferred from homology"/>
<evidence type="ECO:0000259" key="13">
    <source>
        <dbReference type="PROSITE" id="PS50022"/>
    </source>
</evidence>
<feature type="compositionally biased region" description="Basic and acidic residues" evidence="11">
    <location>
        <begin position="2370"/>
        <end position="2385"/>
    </location>
</feature>
<evidence type="ECO:0000256" key="11">
    <source>
        <dbReference type="SAM" id="MobiDB-lite"/>
    </source>
</evidence>
<dbReference type="SUPFAM" id="SSF55545">
    <property type="entry name" value="beta-N-acetylhexosaminidase-like domain"/>
    <property type="match status" value="2"/>
</dbReference>
<evidence type="ECO:0000256" key="5">
    <source>
        <dbReference type="ARBA" id="ARBA00022801"/>
    </source>
</evidence>
<dbReference type="Pfam" id="PF07501">
    <property type="entry name" value="G5"/>
    <property type="match status" value="4"/>
</dbReference>
<keyword evidence="3" id="KW-0964">Secreted</keyword>
<dbReference type="Gene3D" id="3.20.20.80">
    <property type="entry name" value="Glycosidases"/>
    <property type="match status" value="2"/>
</dbReference>
<dbReference type="SUPFAM" id="SSF51445">
    <property type="entry name" value="(Trans)glycosidases"/>
    <property type="match status" value="2"/>
</dbReference>
<dbReference type="InterPro" id="IPR052764">
    <property type="entry name" value="GH20_Enzymes"/>
</dbReference>
<dbReference type="InterPro" id="IPR019931">
    <property type="entry name" value="LPXTG_anchor"/>
</dbReference>
<dbReference type="PROSITE" id="PS50022">
    <property type="entry name" value="FA58C_3"/>
    <property type="match status" value="3"/>
</dbReference>
<evidence type="ECO:0000256" key="1">
    <source>
        <dbReference type="ARBA" id="ARBA00006285"/>
    </source>
</evidence>
<evidence type="ECO:0000256" key="8">
    <source>
        <dbReference type="PIRSR" id="PIRSR625705-1"/>
    </source>
</evidence>
<dbReference type="InterPro" id="IPR000421">
    <property type="entry name" value="FA58C"/>
</dbReference>
<dbReference type="Gene3D" id="2.60.120.260">
    <property type="entry name" value="Galactose-binding domain-like"/>
    <property type="match status" value="5"/>
</dbReference>
<comment type="caution">
    <text evidence="17">The sequence shown here is derived from an EMBL/GenBank/DDBJ whole genome shotgun (WGS) entry which is preliminary data.</text>
</comment>
<comment type="similarity">
    <text evidence="9">Belongs to the glycosyl hydrolase 84 family.</text>
</comment>
<feature type="region of interest" description="Disordered" evidence="11">
    <location>
        <begin position="3085"/>
        <end position="3106"/>
    </location>
</feature>
<dbReference type="Pfam" id="PF00754">
    <property type="entry name" value="F5_F8_type_C"/>
    <property type="match status" value="4"/>
</dbReference>
<feature type="domain" description="F5/8 type C" evidence="13">
    <location>
        <begin position="2018"/>
        <end position="2154"/>
    </location>
</feature>
<evidence type="ECO:0000256" key="12">
    <source>
        <dbReference type="SAM" id="Phobius"/>
    </source>
</evidence>
<dbReference type="SUPFAM" id="SSF140657">
    <property type="entry name" value="Hyaluronidase post-catalytic domain-like"/>
    <property type="match status" value="1"/>
</dbReference>
<keyword evidence="12" id="KW-0472">Membrane</keyword>
<dbReference type="InterPro" id="IPR015883">
    <property type="entry name" value="Glyco_hydro_20_cat"/>
</dbReference>
<dbReference type="PANTHER" id="PTHR43678:SF1">
    <property type="entry name" value="BETA-N-ACETYLHEXOSAMINIDASE"/>
    <property type="match status" value="1"/>
</dbReference>
<accession>A0A428GKM8</accession>
<dbReference type="Gene3D" id="2.20.230.10">
    <property type="entry name" value="Resuscitation-promoting factor rpfb"/>
    <property type="match status" value="4"/>
</dbReference>
<dbReference type="Pfam" id="PF07555">
    <property type="entry name" value="NAGidase"/>
    <property type="match status" value="1"/>
</dbReference>
<evidence type="ECO:0000256" key="9">
    <source>
        <dbReference type="PROSITE-ProRule" id="PRU01353"/>
    </source>
</evidence>
<feature type="domain" description="F5/8 type C" evidence="13">
    <location>
        <begin position="2255"/>
        <end position="2426"/>
    </location>
</feature>
<comment type="similarity">
    <text evidence="1">Belongs to the glycosyl hydrolase 20 family.</text>
</comment>
<evidence type="ECO:0000256" key="7">
    <source>
        <dbReference type="ARBA" id="ARBA00023295"/>
    </source>
</evidence>
<feature type="active site" description="Proton donor" evidence="9">
    <location>
        <position position="1522"/>
    </location>
</feature>
<dbReference type="InterPro" id="IPR005877">
    <property type="entry name" value="YSIRK_signal_dom"/>
</dbReference>
<dbReference type="PRINTS" id="PR00738">
    <property type="entry name" value="GLHYDRLASE20"/>
</dbReference>
<dbReference type="Proteomes" id="UP000272635">
    <property type="component" value="Unassembled WGS sequence"/>
</dbReference>
<dbReference type="InterPro" id="IPR029018">
    <property type="entry name" value="Hex-like_dom2"/>
</dbReference>
<keyword evidence="4" id="KW-0732">Signal</keyword>
<feature type="domain" description="G5" evidence="15">
    <location>
        <begin position="2674"/>
        <end position="2754"/>
    </location>
</feature>
<reference evidence="17 18" key="1">
    <citation type="submission" date="2018-11" db="EMBL/GenBank/DDBJ databases">
        <title>Species Designations Belie Phenotypic and Genotypic Heterogeneity in Oral Streptococci.</title>
        <authorList>
            <person name="Velsko I."/>
        </authorList>
    </citation>
    <scope>NUCLEOTIDE SEQUENCE [LARGE SCALE GENOMIC DNA]</scope>
    <source>
        <strain evidence="17 18">BCC41</strain>
    </source>
</reference>
<feature type="coiled-coil region" evidence="10">
    <location>
        <begin position="1753"/>
        <end position="1780"/>
    </location>
</feature>